<dbReference type="OrthoDB" id="6500128at2759"/>
<evidence type="ECO:0000313" key="12">
    <source>
        <dbReference type="Proteomes" id="UP001085076"/>
    </source>
</evidence>
<keyword evidence="2" id="KW-0813">Transport</keyword>
<organism evidence="11 12">
    <name type="scientific">Dioscorea zingiberensis</name>
    <dbReference type="NCBI Taxonomy" id="325984"/>
    <lineage>
        <taxon>Eukaryota</taxon>
        <taxon>Viridiplantae</taxon>
        <taxon>Streptophyta</taxon>
        <taxon>Embryophyta</taxon>
        <taxon>Tracheophyta</taxon>
        <taxon>Spermatophyta</taxon>
        <taxon>Magnoliopsida</taxon>
        <taxon>Liliopsida</taxon>
        <taxon>Dioscoreales</taxon>
        <taxon>Dioscoreaceae</taxon>
        <taxon>Dioscorea</taxon>
    </lineage>
</organism>
<feature type="transmembrane region" description="Helical" evidence="8">
    <location>
        <begin position="221"/>
        <end position="240"/>
    </location>
</feature>
<dbReference type="PANTHER" id="PTHR24221:SF630">
    <property type="entry name" value="ABC TRANSPORTER B FAMILY MEMBER 29, CHLOROPLASTIC"/>
    <property type="match status" value="1"/>
</dbReference>
<dbReference type="GO" id="GO:0016020">
    <property type="term" value="C:membrane"/>
    <property type="evidence" value="ECO:0007669"/>
    <property type="project" value="UniProtKB-SubCell"/>
</dbReference>
<dbReference type="PROSITE" id="PS50893">
    <property type="entry name" value="ABC_TRANSPORTER_2"/>
    <property type="match status" value="1"/>
</dbReference>
<dbReference type="InterPro" id="IPR027417">
    <property type="entry name" value="P-loop_NTPase"/>
</dbReference>
<gene>
    <name evidence="11" type="ORF">J5N97_012191</name>
</gene>
<keyword evidence="6 8" id="KW-1133">Transmembrane helix</keyword>
<evidence type="ECO:0008006" key="13">
    <source>
        <dbReference type="Google" id="ProtNLM"/>
    </source>
</evidence>
<evidence type="ECO:0000256" key="3">
    <source>
        <dbReference type="ARBA" id="ARBA00022692"/>
    </source>
</evidence>
<keyword evidence="5" id="KW-0067">ATP-binding</keyword>
<evidence type="ECO:0000256" key="8">
    <source>
        <dbReference type="SAM" id="Phobius"/>
    </source>
</evidence>
<comment type="subcellular location">
    <subcellularLocation>
        <location evidence="1">Membrane</location>
        <topology evidence="1">Multi-pass membrane protein</topology>
    </subcellularLocation>
</comment>
<dbReference type="InterPro" id="IPR003593">
    <property type="entry name" value="AAA+_ATPase"/>
</dbReference>
<evidence type="ECO:0000256" key="2">
    <source>
        <dbReference type="ARBA" id="ARBA00022448"/>
    </source>
</evidence>
<dbReference type="GO" id="GO:0140359">
    <property type="term" value="F:ABC-type transporter activity"/>
    <property type="evidence" value="ECO:0007669"/>
    <property type="project" value="InterPro"/>
</dbReference>
<dbReference type="Gene3D" id="3.40.50.300">
    <property type="entry name" value="P-loop containing nucleotide triphosphate hydrolases"/>
    <property type="match status" value="1"/>
</dbReference>
<dbReference type="FunFam" id="1.20.1560.10:FF:000096">
    <property type="entry name" value="ABC transporter related"/>
    <property type="match status" value="1"/>
</dbReference>
<dbReference type="InterPro" id="IPR003439">
    <property type="entry name" value="ABC_transporter-like_ATP-bd"/>
</dbReference>
<keyword evidence="3 8" id="KW-0812">Transmembrane</keyword>
<evidence type="ECO:0000256" key="1">
    <source>
        <dbReference type="ARBA" id="ARBA00004141"/>
    </source>
</evidence>
<evidence type="ECO:0000259" key="9">
    <source>
        <dbReference type="PROSITE" id="PS50893"/>
    </source>
</evidence>
<dbReference type="CDD" id="cd07346">
    <property type="entry name" value="ABC_6TM_exporters"/>
    <property type="match status" value="1"/>
</dbReference>
<dbReference type="PROSITE" id="PS00211">
    <property type="entry name" value="ABC_TRANSPORTER_1"/>
    <property type="match status" value="1"/>
</dbReference>
<dbReference type="SUPFAM" id="SSF52540">
    <property type="entry name" value="P-loop containing nucleoside triphosphate hydrolases"/>
    <property type="match status" value="1"/>
</dbReference>
<name>A0A9D5CPD9_9LILI</name>
<dbReference type="AlphaFoldDB" id="A0A9D5CPD9"/>
<dbReference type="Pfam" id="PF00005">
    <property type="entry name" value="ABC_tran"/>
    <property type="match status" value="1"/>
</dbReference>
<keyword evidence="4" id="KW-0547">Nucleotide-binding</keyword>
<dbReference type="SMART" id="SM00382">
    <property type="entry name" value="AAA"/>
    <property type="match status" value="1"/>
</dbReference>
<evidence type="ECO:0000256" key="7">
    <source>
        <dbReference type="ARBA" id="ARBA00023136"/>
    </source>
</evidence>
<evidence type="ECO:0000256" key="6">
    <source>
        <dbReference type="ARBA" id="ARBA00022989"/>
    </source>
</evidence>
<dbReference type="InterPro" id="IPR036640">
    <property type="entry name" value="ABC1_TM_sf"/>
</dbReference>
<dbReference type="InterPro" id="IPR011527">
    <property type="entry name" value="ABC1_TM_dom"/>
</dbReference>
<feature type="domain" description="ABC transmembrane type-1" evidence="10">
    <location>
        <begin position="85"/>
        <end position="364"/>
    </location>
</feature>
<dbReference type="InterPro" id="IPR039421">
    <property type="entry name" value="Type_1_exporter"/>
</dbReference>
<reference evidence="11" key="1">
    <citation type="submission" date="2021-03" db="EMBL/GenBank/DDBJ databases">
        <authorList>
            <person name="Li Z."/>
            <person name="Yang C."/>
        </authorList>
    </citation>
    <scope>NUCLEOTIDE SEQUENCE</scope>
    <source>
        <strain evidence="11">Dzin_1.0</strain>
        <tissue evidence="11">Leaf</tissue>
    </source>
</reference>
<feature type="transmembrane region" description="Helical" evidence="8">
    <location>
        <begin position="304"/>
        <end position="328"/>
    </location>
</feature>
<keyword evidence="12" id="KW-1185">Reference proteome</keyword>
<accession>A0A9D5CPD9</accession>
<proteinExistence type="predicted"/>
<dbReference type="InterPro" id="IPR017871">
    <property type="entry name" value="ABC_transporter-like_CS"/>
</dbReference>
<protein>
    <recommendedName>
        <fullName evidence="13">ABC transporter B family member 29, chloroplastic</fullName>
    </recommendedName>
</protein>
<dbReference type="PROSITE" id="PS50929">
    <property type="entry name" value="ABC_TM1F"/>
    <property type="match status" value="1"/>
</dbReference>
<dbReference type="FunFam" id="3.40.50.300:FF:001371">
    <property type="entry name" value="ABC transporter ATP-binding protein"/>
    <property type="match status" value="1"/>
</dbReference>
<dbReference type="SUPFAM" id="SSF90123">
    <property type="entry name" value="ABC transporter transmembrane region"/>
    <property type="match status" value="1"/>
</dbReference>
<dbReference type="PANTHER" id="PTHR24221">
    <property type="entry name" value="ATP-BINDING CASSETTE SUB-FAMILY B"/>
    <property type="match status" value="1"/>
</dbReference>
<evidence type="ECO:0000259" key="10">
    <source>
        <dbReference type="PROSITE" id="PS50929"/>
    </source>
</evidence>
<sequence length="638" mass="69695">MAVAVLLHRTPILSIPSSRNLISTFSFETLTLTLPSRSSRSFSLSASTIPSISPKPWIESSPPSPLSEISPFLRSEWRPILSGWFCSAVSVGCLSTVVPCLGRVPSTLAAASSDRIARDGLCLAFLLFLRSAACYLQQAFLWEAALGSAYRIRVHVFDRVLEQDMAFFEGNGGVPTGDVANRITAEASDVGDTVYALLNSTVPNTLQLIAMASQMINISPVLSLISGMVIPWMFLIMAYLGEWLHRVSNKAQLTGAMLAAYLNEVLPSMLFVKANNGGLIEGSRFQRLAHDDLMGRLGKKKMKAFIPQIIQVICIAGLLVLCSSALAVSRTSFDISKLFSFVTSLALLIEPIQGVGKAYNELKQGEPSIERLFDLTRFSSKVIEKPNAVDLDHVSGDIKFSGVTFKYAENMPLVLNELNLHIKAGETVAFIGPSGGGKTTIAKILLRLYDPICGHILLDNHNIQDIRLRSLRDQIVLISQDTMLFSGTVAENIAYRHLTGKINMEQVEKAARVANADEFIRMLPLGYETNIGQRGSLLSGGQKQRLAIARALYHKSSVLILDEATSALDSRSELLVRQALEHLMVNHTVLVIAHRLETILMADRVFLLSGGKLEEVAKSSLLTQDGIHASPELNNLII</sequence>
<dbReference type="EMBL" id="JAGGNH010000003">
    <property type="protein sequence ID" value="KAJ0976717.1"/>
    <property type="molecule type" value="Genomic_DNA"/>
</dbReference>
<dbReference type="GO" id="GO:0005524">
    <property type="term" value="F:ATP binding"/>
    <property type="evidence" value="ECO:0007669"/>
    <property type="project" value="UniProtKB-KW"/>
</dbReference>
<reference evidence="11" key="2">
    <citation type="journal article" date="2022" name="Hortic Res">
        <title>The genome of Dioscorea zingiberensis sheds light on the biosynthesis, origin and evolution of the medicinally important diosgenin saponins.</title>
        <authorList>
            <person name="Li Y."/>
            <person name="Tan C."/>
            <person name="Li Z."/>
            <person name="Guo J."/>
            <person name="Li S."/>
            <person name="Chen X."/>
            <person name="Wang C."/>
            <person name="Dai X."/>
            <person name="Yang H."/>
            <person name="Song W."/>
            <person name="Hou L."/>
            <person name="Xu J."/>
            <person name="Tong Z."/>
            <person name="Xu A."/>
            <person name="Yuan X."/>
            <person name="Wang W."/>
            <person name="Yang Q."/>
            <person name="Chen L."/>
            <person name="Sun Z."/>
            <person name="Wang K."/>
            <person name="Pan B."/>
            <person name="Chen J."/>
            <person name="Bao Y."/>
            <person name="Liu F."/>
            <person name="Qi X."/>
            <person name="Gang D.R."/>
            <person name="Wen J."/>
            <person name="Li J."/>
        </authorList>
    </citation>
    <scope>NUCLEOTIDE SEQUENCE</scope>
    <source>
        <strain evidence="11">Dzin_1.0</strain>
    </source>
</reference>
<dbReference type="GO" id="GO:0016887">
    <property type="term" value="F:ATP hydrolysis activity"/>
    <property type="evidence" value="ECO:0007669"/>
    <property type="project" value="InterPro"/>
</dbReference>
<dbReference type="Proteomes" id="UP001085076">
    <property type="component" value="Miscellaneous, Linkage group lg03"/>
</dbReference>
<dbReference type="Gene3D" id="1.20.1560.10">
    <property type="entry name" value="ABC transporter type 1, transmembrane domain"/>
    <property type="match status" value="1"/>
</dbReference>
<comment type="caution">
    <text evidence="11">The sequence shown here is derived from an EMBL/GenBank/DDBJ whole genome shotgun (WGS) entry which is preliminary data.</text>
</comment>
<evidence type="ECO:0000256" key="5">
    <source>
        <dbReference type="ARBA" id="ARBA00022840"/>
    </source>
</evidence>
<feature type="domain" description="ABC transporter" evidence="9">
    <location>
        <begin position="398"/>
        <end position="635"/>
    </location>
</feature>
<evidence type="ECO:0000313" key="11">
    <source>
        <dbReference type="EMBL" id="KAJ0976717.1"/>
    </source>
</evidence>
<dbReference type="Pfam" id="PF00664">
    <property type="entry name" value="ABC_membrane"/>
    <property type="match status" value="1"/>
</dbReference>
<keyword evidence="7 8" id="KW-0472">Membrane</keyword>
<evidence type="ECO:0000256" key="4">
    <source>
        <dbReference type="ARBA" id="ARBA00022741"/>
    </source>
</evidence>